<dbReference type="PANTHER" id="PTHR30126:SF39">
    <property type="entry name" value="HTH-TYPE TRANSCRIPTIONAL REGULATOR CYSL"/>
    <property type="match status" value="1"/>
</dbReference>
<dbReference type="InterPro" id="IPR005119">
    <property type="entry name" value="LysR_subst-bd"/>
</dbReference>
<dbReference type="Gene3D" id="3.40.190.10">
    <property type="entry name" value="Periplasmic binding protein-like II"/>
    <property type="match status" value="2"/>
</dbReference>
<sequence>MADFNAYRNFVAVYRLGSVSAAARARHLTQPTVSQQLAALEAQGGERLFVRTARGMEPTAAGQALYAQVADAVDRLEGATRRGRQAAAQACPLIRLGTTPEFFQAFVLPHLPALGARWQVSFGEARDLQARLEGGELDAVLSVRVPTGRALDGQVLRHKRVVLVAPGDAQPPADRGGLEVWLQTQPWVSHEPELGLLRRFWRQHFTGRLEVQPALTVPDLRTVLTAVEAGIGVALLPEFLCAEGRRAGRLLDLLGPQPLFSREYLVLAYREADAEREYIRRLAHLLSDGSERPTAT</sequence>
<dbReference type="SUPFAM" id="SSF46785">
    <property type="entry name" value="Winged helix' DNA-binding domain"/>
    <property type="match status" value="1"/>
</dbReference>
<dbReference type="STRING" id="695939.SAMN00790413_01622"/>
<name>A0A1W1VGN6_9DEIO</name>
<dbReference type="Pfam" id="PF03466">
    <property type="entry name" value="LysR_substrate"/>
    <property type="match status" value="1"/>
</dbReference>
<organism evidence="6 7">
    <name type="scientific">Deinococcus hopiensis KR-140</name>
    <dbReference type="NCBI Taxonomy" id="695939"/>
    <lineage>
        <taxon>Bacteria</taxon>
        <taxon>Thermotogati</taxon>
        <taxon>Deinococcota</taxon>
        <taxon>Deinococci</taxon>
        <taxon>Deinococcales</taxon>
        <taxon>Deinococcaceae</taxon>
        <taxon>Deinococcus</taxon>
    </lineage>
</organism>
<evidence type="ECO:0000256" key="4">
    <source>
        <dbReference type="ARBA" id="ARBA00023163"/>
    </source>
</evidence>
<dbReference type="PROSITE" id="PS50931">
    <property type="entry name" value="HTH_LYSR"/>
    <property type="match status" value="1"/>
</dbReference>
<dbReference type="GO" id="GO:0000976">
    <property type="term" value="F:transcription cis-regulatory region binding"/>
    <property type="evidence" value="ECO:0007669"/>
    <property type="project" value="TreeGrafter"/>
</dbReference>
<reference evidence="6 7" key="1">
    <citation type="submission" date="2017-04" db="EMBL/GenBank/DDBJ databases">
        <authorList>
            <person name="Afonso C.L."/>
            <person name="Miller P.J."/>
            <person name="Scott M.A."/>
            <person name="Spackman E."/>
            <person name="Goraichik I."/>
            <person name="Dimitrov K.M."/>
            <person name="Suarez D.L."/>
            <person name="Swayne D.E."/>
        </authorList>
    </citation>
    <scope>NUCLEOTIDE SEQUENCE [LARGE SCALE GENOMIC DNA]</scope>
    <source>
        <strain evidence="6 7">KR-140</strain>
    </source>
</reference>
<protein>
    <submittedName>
        <fullName evidence="6">DNA-binding transcriptional regulator, LysR family</fullName>
    </submittedName>
</protein>
<dbReference type="PANTHER" id="PTHR30126">
    <property type="entry name" value="HTH-TYPE TRANSCRIPTIONAL REGULATOR"/>
    <property type="match status" value="1"/>
</dbReference>
<proteinExistence type="inferred from homology"/>
<dbReference type="InterPro" id="IPR000847">
    <property type="entry name" value="LysR_HTH_N"/>
</dbReference>
<accession>A0A1W1VGN6</accession>
<dbReference type="Proteomes" id="UP000192582">
    <property type="component" value="Unassembled WGS sequence"/>
</dbReference>
<dbReference type="EMBL" id="FWWU01000009">
    <property type="protein sequence ID" value="SMB92547.1"/>
    <property type="molecule type" value="Genomic_DNA"/>
</dbReference>
<dbReference type="CDD" id="cd05466">
    <property type="entry name" value="PBP2_LTTR_substrate"/>
    <property type="match status" value="1"/>
</dbReference>
<dbReference type="AlphaFoldDB" id="A0A1W1VGN6"/>
<evidence type="ECO:0000256" key="1">
    <source>
        <dbReference type="ARBA" id="ARBA00009437"/>
    </source>
</evidence>
<keyword evidence="7" id="KW-1185">Reference proteome</keyword>
<evidence type="ECO:0000256" key="2">
    <source>
        <dbReference type="ARBA" id="ARBA00023015"/>
    </source>
</evidence>
<keyword evidence="2" id="KW-0805">Transcription regulation</keyword>
<dbReference type="GO" id="GO:0003700">
    <property type="term" value="F:DNA-binding transcription factor activity"/>
    <property type="evidence" value="ECO:0007669"/>
    <property type="project" value="InterPro"/>
</dbReference>
<dbReference type="PRINTS" id="PR00039">
    <property type="entry name" value="HTHLYSR"/>
</dbReference>
<dbReference type="RefSeq" id="WP_084049052.1">
    <property type="nucleotide sequence ID" value="NZ_FWWU01000009.1"/>
</dbReference>
<comment type="similarity">
    <text evidence="1">Belongs to the LysR transcriptional regulatory family.</text>
</comment>
<dbReference type="InterPro" id="IPR036390">
    <property type="entry name" value="WH_DNA-bd_sf"/>
</dbReference>
<evidence type="ECO:0000259" key="5">
    <source>
        <dbReference type="PROSITE" id="PS50931"/>
    </source>
</evidence>
<gene>
    <name evidence="6" type="ORF">SAMN00790413_01622</name>
</gene>
<keyword evidence="3 6" id="KW-0238">DNA-binding</keyword>
<dbReference type="SUPFAM" id="SSF53850">
    <property type="entry name" value="Periplasmic binding protein-like II"/>
    <property type="match status" value="1"/>
</dbReference>
<keyword evidence="4" id="KW-0804">Transcription</keyword>
<dbReference type="Pfam" id="PF00126">
    <property type="entry name" value="HTH_1"/>
    <property type="match status" value="1"/>
</dbReference>
<evidence type="ECO:0000313" key="7">
    <source>
        <dbReference type="Proteomes" id="UP000192582"/>
    </source>
</evidence>
<dbReference type="OrthoDB" id="9785745at2"/>
<dbReference type="Gene3D" id="1.10.10.10">
    <property type="entry name" value="Winged helix-like DNA-binding domain superfamily/Winged helix DNA-binding domain"/>
    <property type="match status" value="1"/>
</dbReference>
<dbReference type="InterPro" id="IPR036388">
    <property type="entry name" value="WH-like_DNA-bd_sf"/>
</dbReference>
<feature type="domain" description="HTH lysR-type" evidence="5">
    <location>
        <begin position="1"/>
        <end position="59"/>
    </location>
</feature>
<evidence type="ECO:0000313" key="6">
    <source>
        <dbReference type="EMBL" id="SMB92547.1"/>
    </source>
</evidence>
<evidence type="ECO:0000256" key="3">
    <source>
        <dbReference type="ARBA" id="ARBA00023125"/>
    </source>
</evidence>